<accession>A0A9X2WLV0</accession>
<comment type="caution">
    <text evidence="9">The sequence shown here is derived from an EMBL/GenBank/DDBJ whole genome shotgun (WGS) entry which is preliminary data.</text>
</comment>
<evidence type="ECO:0000256" key="3">
    <source>
        <dbReference type="ARBA" id="ARBA00014754"/>
    </source>
</evidence>
<sequence length="235" mass="26445">MKVYFLCFFYLLFNSLAVFANEDASVPSLSTISQLAEEVVRKKIQLEPNAKLLITPQNLEGRLTPPRCFAPITVELASDREIGRNNTVKISCNSPDYDYPWQIYLSVRVEIMFPVVVSSEIISPDTLLTEQQLQIEYIDQYSLRGQFYADINDVLGSKTKRRINKGTPILNSHLCFVCKGDAVSIYANSQNLQIKTLGEAMRDGNVGESIRVKNVNSNRELEATVIGVGEVEVRM</sequence>
<evidence type="ECO:0000256" key="4">
    <source>
        <dbReference type="ARBA" id="ARBA00022729"/>
    </source>
</evidence>
<dbReference type="CDD" id="cd11614">
    <property type="entry name" value="SAF_CpaB_FlgA_like"/>
    <property type="match status" value="1"/>
</dbReference>
<keyword evidence="7" id="KW-1005">Bacterial flagellum biogenesis</keyword>
<keyword evidence="9" id="KW-0969">Cilium</keyword>
<evidence type="ECO:0000256" key="2">
    <source>
        <dbReference type="ARBA" id="ARBA00010474"/>
    </source>
</evidence>
<dbReference type="NCBIfam" id="TIGR03170">
    <property type="entry name" value="flgA_cterm"/>
    <property type="match status" value="1"/>
</dbReference>
<comment type="function">
    <text evidence="6 7">Involved in the assembly process of the P-ring formation. It may associate with FlgF on the rod constituting a structure essential for the P-ring assembly or may act as a modulator protein for the P-ring assembly.</text>
</comment>
<feature type="chain" id="PRO_5041016264" description="Flagella basal body P-ring formation protein FlgA" evidence="7">
    <location>
        <begin position="21"/>
        <end position="235"/>
    </location>
</feature>
<comment type="subcellular location">
    <subcellularLocation>
        <location evidence="1 7">Periplasm</location>
    </subcellularLocation>
</comment>
<dbReference type="GO" id="GO:0044780">
    <property type="term" value="P:bacterial-type flagellum assembly"/>
    <property type="evidence" value="ECO:0007669"/>
    <property type="project" value="InterPro"/>
</dbReference>
<protein>
    <recommendedName>
        <fullName evidence="3 7">Flagella basal body P-ring formation protein FlgA</fullName>
    </recommendedName>
</protein>
<dbReference type="Pfam" id="PF13144">
    <property type="entry name" value="ChapFlgA"/>
    <property type="match status" value="1"/>
</dbReference>
<evidence type="ECO:0000256" key="5">
    <source>
        <dbReference type="ARBA" id="ARBA00022764"/>
    </source>
</evidence>
<evidence type="ECO:0000313" key="10">
    <source>
        <dbReference type="Proteomes" id="UP001155546"/>
    </source>
</evidence>
<dbReference type="PANTHER" id="PTHR36307:SF1">
    <property type="entry name" value="FLAGELLA BASAL BODY P-RING FORMATION PROTEIN FLGA"/>
    <property type="match status" value="1"/>
</dbReference>
<evidence type="ECO:0000256" key="7">
    <source>
        <dbReference type="RuleBase" id="RU362063"/>
    </source>
</evidence>
<organism evidence="9 10">
    <name type="scientific">Shewanella holmiensis</name>
    <dbReference type="NCBI Taxonomy" id="2952222"/>
    <lineage>
        <taxon>Bacteria</taxon>
        <taxon>Pseudomonadati</taxon>
        <taxon>Pseudomonadota</taxon>
        <taxon>Gammaproteobacteria</taxon>
        <taxon>Alteromonadales</taxon>
        <taxon>Shewanellaceae</taxon>
        <taxon>Shewanella</taxon>
    </lineage>
</organism>
<dbReference type="SMART" id="SM00858">
    <property type="entry name" value="SAF"/>
    <property type="match status" value="1"/>
</dbReference>
<dbReference type="RefSeq" id="WP_261298042.1">
    <property type="nucleotide sequence ID" value="NZ_JAMTCD010000007.1"/>
</dbReference>
<dbReference type="Pfam" id="PF17656">
    <property type="entry name" value="ChapFlgA_N"/>
    <property type="match status" value="1"/>
</dbReference>
<gene>
    <name evidence="9" type="primary">flgA</name>
    <name evidence="9" type="ORF">NE535_07560</name>
</gene>
<keyword evidence="9" id="KW-0966">Cell projection</keyword>
<keyword evidence="9" id="KW-0282">Flagellum</keyword>
<dbReference type="Proteomes" id="UP001155546">
    <property type="component" value="Unassembled WGS sequence"/>
</dbReference>
<keyword evidence="5 7" id="KW-0574">Periplasm</keyword>
<dbReference type="GO" id="GO:0042597">
    <property type="term" value="C:periplasmic space"/>
    <property type="evidence" value="ECO:0007669"/>
    <property type="project" value="UniProtKB-SubCell"/>
</dbReference>
<reference evidence="9" key="1">
    <citation type="journal article" date="2023" name="Int. J. Syst. Evol. Microbiol.">
        <title>&lt;i&gt;Shewanella septentrionalis&lt;/i&gt; sp. nov. and &lt;i&gt;Shewanella holmiensis&lt;/i&gt; sp. nov., isolated from Baltic Sea water and sediments.</title>
        <authorList>
            <person name="Martin-Rodriguez A.J."/>
            <person name="Thorell K."/>
            <person name="Joffre E."/>
            <person name="Jensie-Markopoulos S."/>
            <person name="Moore E.R.B."/>
            <person name="Sjoling A."/>
        </authorList>
    </citation>
    <scope>NUCLEOTIDE SEQUENCE</scope>
    <source>
        <strain evidence="9">SP1S2-7</strain>
    </source>
</reference>
<evidence type="ECO:0000313" key="9">
    <source>
        <dbReference type="EMBL" id="MCT7941655.1"/>
    </source>
</evidence>
<dbReference type="EMBL" id="JAMTCD010000007">
    <property type="protein sequence ID" value="MCT7941655.1"/>
    <property type="molecule type" value="Genomic_DNA"/>
</dbReference>
<evidence type="ECO:0000259" key="8">
    <source>
        <dbReference type="SMART" id="SM00858"/>
    </source>
</evidence>
<dbReference type="InterPro" id="IPR041231">
    <property type="entry name" value="FlgA_N"/>
</dbReference>
<dbReference type="InterPro" id="IPR039246">
    <property type="entry name" value="Flagellar_FlgA"/>
</dbReference>
<evidence type="ECO:0000256" key="1">
    <source>
        <dbReference type="ARBA" id="ARBA00004418"/>
    </source>
</evidence>
<feature type="domain" description="SAF" evidence="8">
    <location>
        <begin position="113"/>
        <end position="175"/>
    </location>
</feature>
<dbReference type="Gene3D" id="3.90.1210.10">
    <property type="entry name" value="Antifreeze-like/N-acetylneuraminic acid synthase C-terminal domain"/>
    <property type="match status" value="1"/>
</dbReference>
<keyword evidence="4 7" id="KW-0732">Signal</keyword>
<proteinExistence type="inferred from homology"/>
<dbReference type="InterPro" id="IPR017585">
    <property type="entry name" value="SAF_FlgA"/>
</dbReference>
<evidence type="ECO:0000256" key="6">
    <source>
        <dbReference type="ARBA" id="ARBA00025643"/>
    </source>
</evidence>
<dbReference type="AlphaFoldDB" id="A0A9X2WLV0"/>
<name>A0A9X2WLV0_9GAMM</name>
<dbReference type="Gene3D" id="2.30.30.760">
    <property type="match status" value="1"/>
</dbReference>
<dbReference type="InterPro" id="IPR013974">
    <property type="entry name" value="SAF"/>
</dbReference>
<comment type="similarity">
    <text evidence="2 7">Belongs to the FlgA family.</text>
</comment>
<keyword evidence="10" id="KW-1185">Reference proteome</keyword>
<dbReference type="PANTHER" id="PTHR36307">
    <property type="entry name" value="FLAGELLA BASAL BODY P-RING FORMATION PROTEIN FLGA"/>
    <property type="match status" value="1"/>
</dbReference>
<feature type="signal peptide" evidence="7">
    <location>
        <begin position="1"/>
        <end position="20"/>
    </location>
</feature>